<dbReference type="EnsemblFungi" id="EJT69046">
    <property type="protein sequence ID" value="EJT69046"/>
    <property type="gene ID" value="GGTG_13443"/>
</dbReference>
<dbReference type="HOGENOM" id="CLU_390310_0_0_1"/>
<keyword evidence="5" id="KW-1185">Reference proteome</keyword>
<name>J3PIW3_GAET3</name>
<protein>
    <recommendedName>
        <fullName evidence="2">Heterokaryon incompatibility domain-containing protein</fullName>
    </recommendedName>
</protein>
<dbReference type="RefSeq" id="XP_009229613.1">
    <property type="nucleotide sequence ID" value="XM_009231349.1"/>
</dbReference>
<dbReference type="AlphaFoldDB" id="J3PIW3"/>
<evidence type="ECO:0000256" key="1">
    <source>
        <dbReference type="SAM" id="MobiDB-lite"/>
    </source>
</evidence>
<feature type="region of interest" description="Disordered" evidence="1">
    <location>
        <begin position="78"/>
        <end position="144"/>
    </location>
</feature>
<evidence type="ECO:0000313" key="5">
    <source>
        <dbReference type="Proteomes" id="UP000006039"/>
    </source>
</evidence>
<reference evidence="3" key="2">
    <citation type="submission" date="2010-07" db="EMBL/GenBank/DDBJ databases">
        <authorList>
            <consortium name="The Broad Institute Genome Sequencing Platform"/>
            <consortium name="Broad Institute Genome Sequencing Center for Infectious Disease"/>
            <person name="Ma L.-J."/>
            <person name="Dead R."/>
            <person name="Young S."/>
            <person name="Zeng Q."/>
            <person name="Koehrsen M."/>
            <person name="Alvarado L."/>
            <person name="Berlin A."/>
            <person name="Chapman S.B."/>
            <person name="Chen Z."/>
            <person name="Freedman E."/>
            <person name="Gellesch M."/>
            <person name="Goldberg J."/>
            <person name="Griggs A."/>
            <person name="Gujja S."/>
            <person name="Heilman E.R."/>
            <person name="Heiman D."/>
            <person name="Hepburn T."/>
            <person name="Howarth C."/>
            <person name="Jen D."/>
            <person name="Larson L."/>
            <person name="Mehta T."/>
            <person name="Neiman D."/>
            <person name="Pearson M."/>
            <person name="Roberts A."/>
            <person name="Saif S."/>
            <person name="Shea T."/>
            <person name="Shenoy N."/>
            <person name="Sisk P."/>
            <person name="Stolte C."/>
            <person name="Sykes S."/>
            <person name="Walk T."/>
            <person name="White J."/>
            <person name="Yandava C."/>
            <person name="Haas B."/>
            <person name="Nusbaum C."/>
            <person name="Birren B."/>
        </authorList>
    </citation>
    <scope>NUCLEOTIDE SEQUENCE</scope>
    <source>
        <strain evidence="3">R3-111a-1</strain>
    </source>
</reference>
<dbReference type="EMBL" id="GL385407">
    <property type="protein sequence ID" value="EJT69046.1"/>
    <property type="molecule type" value="Genomic_DNA"/>
</dbReference>
<reference evidence="4" key="5">
    <citation type="submission" date="2018-04" db="UniProtKB">
        <authorList>
            <consortium name="EnsemblFungi"/>
        </authorList>
    </citation>
    <scope>IDENTIFICATION</scope>
    <source>
        <strain evidence="4">R3-111a-1</strain>
    </source>
</reference>
<feature type="compositionally biased region" description="Basic and acidic residues" evidence="1">
    <location>
        <begin position="132"/>
        <end position="141"/>
    </location>
</feature>
<dbReference type="OrthoDB" id="2157530at2759"/>
<dbReference type="Proteomes" id="UP000006039">
    <property type="component" value="Unassembled WGS sequence"/>
</dbReference>
<dbReference type="eggNOG" id="ENOG502SMU2">
    <property type="taxonomic scope" value="Eukaryota"/>
</dbReference>
<reference evidence="4" key="4">
    <citation type="journal article" date="2015" name="G3 (Bethesda)">
        <title>Genome sequences of three phytopathogenic species of the Magnaporthaceae family of fungi.</title>
        <authorList>
            <person name="Okagaki L.H."/>
            <person name="Nunes C.C."/>
            <person name="Sailsbery J."/>
            <person name="Clay B."/>
            <person name="Brown D."/>
            <person name="John T."/>
            <person name="Oh Y."/>
            <person name="Young N."/>
            <person name="Fitzgerald M."/>
            <person name="Haas B.J."/>
            <person name="Zeng Q."/>
            <person name="Young S."/>
            <person name="Adiconis X."/>
            <person name="Fan L."/>
            <person name="Levin J.Z."/>
            <person name="Mitchell T.K."/>
            <person name="Okubara P.A."/>
            <person name="Farman M.L."/>
            <person name="Kohn L.M."/>
            <person name="Birren B."/>
            <person name="Ma L.-J."/>
            <person name="Dean R.A."/>
        </authorList>
    </citation>
    <scope>NUCLEOTIDE SEQUENCE</scope>
    <source>
        <strain evidence="4">R3-111a-1</strain>
    </source>
</reference>
<evidence type="ECO:0000313" key="4">
    <source>
        <dbReference type="EnsemblFungi" id="EJT69046"/>
    </source>
</evidence>
<gene>
    <name evidence="4" type="primary">20353901</name>
    <name evidence="3" type="ORF">GGTG_13443</name>
</gene>
<reference evidence="3" key="3">
    <citation type="submission" date="2010-09" db="EMBL/GenBank/DDBJ databases">
        <title>Annotation of Gaeumannomyces graminis var. tritici R3-111a-1.</title>
        <authorList>
            <consortium name="The Broad Institute Genome Sequencing Platform"/>
            <person name="Ma L.-J."/>
            <person name="Dead R."/>
            <person name="Young S.K."/>
            <person name="Zeng Q."/>
            <person name="Gargeya S."/>
            <person name="Fitzgerald M."/>
            <person name="Haas B."/>
            <person name="Abouelleil A."/>
            <person name="Alvarado L."/>
            <person name="Arachchi H.M."/>
            <person name="Berlin A."/>
            <person name="Brown A."/>
            <person name="Chapman S.B."/>
            <person name="Chen Z."/>
            <person name="Dunbar C."/>
            <person name="Freedman E."/>
            <person name="Gearin G."/>
            <person name="Gellesch M."/>
            <person name="Goldberg J."/>
            <person name="Griggs A."/>
            <person name="Gujja S."/>
            <person name="Heiman D."/>
            <person name="Howarth C."/>
            <person name="Larson L."/>
            <person name="Lui A."/>
            <person name="MacDonald P.J.P."/>
            <person name="Mehta T."/>
            <person name="Montmayeur A."/>
            <person name="Murphy C."/>
            <person name="Neiman D."/>
            <person name="Pearson M."/>
            <person name="Priest M."/>
            <person name="Roberts A."/>
            <person name="Saif S."/>
            <person name="Shea T."/>
            <person name="Shenoy N."/>
            <person name="Sisk P."/>
            <person name="Stolte C."/>
            <person name="Sykes S."/>
            <person name="Yandava C."/>
            <person name="Wortman J."/>
            <person name="Nusbaum C."/>
            <person name="Birren B."/>
        </authorList>
    </citation>
    <scope>NUCLEOTIDE SEQUENCE</scope>
    <source>
        <strain evidence="3">R3-111a-1</strain>
    </source>
</reference>
<dbReference type="VEuPathDB" id="FungiDB:GGTG_13443"/>
<reference evidence="5" key="1">
    <citation type="submission" date="2010-07" db="EMBL/GenBank/DDBJ databases">
        <title>The genome sequence of Gaeumannomyces graminis var. tritici strain R3-111a-1.</title>
        <authorList>
            <consortium name="The Broad Institute Genome Sequencing Platform"/>
            <person name="Ma L.-J."/>
            <person name="Dead R."/>
            <person name="Young S."/>
            <person name="Zeng Q."/>
            <person name="Koehrsen M."/>
            <person name="Alvarado L."/>
            <person name="Berlin A."/>
            <person name="Chapman S.B."/>
            <person name="Chen Z."/>
            <person name="Freedman E."/>
            <person name="Gellesch M."/>
            <person name="Goldberg J."/>
            <person name="Griggs A."/>
            <person name="Gujja S."/>
            <person name="Heilman E.R."/>
            <person name="Heiman D."/>
            <person name="Hepburn T."/>
            <person name="Howarth C."/>
            <person name="Jen D."/>
            <person name="Larson L."/>
            <person name="Mehta T."/>
            <person name="Neiman D."/>
            <person name="Pearson M."/>
            <person name="Roberts A."/>
            <person name="Saif S."/>
            <person name="Shea T."/>
            <person name="Shenoy N."/>
            <person name="Sisk P."/>
            <person name="Stolte C."/>
            <person name="Sykes S."/>
            <person name="Walk T."/>
            <person name="White J."/>
            <person name="Yandava C."/>
            <person name="Haas B."/>
            <person name="Nusbaum C."/>
            <person name="Birren B."/>
        </authorList>
    </citation>
    <scope>NUCLEOTIDE SEQUENCE [LARGE SCALE GENOMIC DNA]</scope>
    <source>
        <strain evidence="5">R3-111a-1</strain>
    </source>
</reference>
<feature type="domain" description="Heterokaryon incompatibility" evidence="2">
    <location>
        <begin position="247"/>
        <end position="444"/>
    </location>
</feature>
<evidence type="ECO:0000313" key="3">
    <source>
        <dbReference type="EMBL" id="EJT69046.1"/>
    </source>
</evidence>
<feature type="compositionally biased region" description="Polar residues" evidence="1">
    <location>
        <begin position="111"/>
        <end position="129"/>
    </location>
</feature>
<dbReference type="InterPro" id="IPR052895">
    <property type="entry name" value="HetReg/Transcr_Mod"/>
</dbReference>
<accession>J3PIW3</accession>
<sequence>MWLVRLAAKFHLPMGLSRFAARFSPRKSATEPPARSQQTFATQQNHAAEHQNSDKGKQLPPIDAEQAPVIQKVYGAVTNTGKREQPSPTRPGRSMSPSEILMLPNVDKGKPSSSTNPGQARILQSSPNTVEDVDKGKEPSLIDHQPNARAAETMNKGKQPSPVDLEKAFPAQQSSTAAEAMDTQTTEVMKPQIPKPIDKGKQRMSGSLYSPLSKNPHEIRVLEIIDTTGEKLECQMHTVVLGANLKFSALSYVWGDRNDPHNQVVIIVNGRDKVVTRSLESALRHAGNAWKREFPRRPLSSFRLWADALCINQDDIPERNHQVGLMASIYSQADMVLAWLGLDPNGVIHLAFESLRKVWNAVHGRELPGTTEEAFNLLRDRNAVRGRGLPGTTEEAFNLLRDQTALYGNPGPGDERDPIATARWEAVSHFHDLPNWKRVWICQEFVLARRLVMYTPSVSGDIEAIGYADGVLLFAFSHFLWGTIMDTDIPIIVRALPPSFSRSADFLDLFMTRQLHKLRSYTEVLSKIGFELDATDRHDHVFGMLSLSNLDMQHDISEGMYAIIAIDVLIMVVGYDDDDTIHLDALNLRGRLASLGLDLGPESFMESFCKMFGVSISDPRSSLARRYVNNCWGDGKATWNSINGHDSKAVSPSLQNWEFYKPAEMEGAICFTEALSGGVAAGWAMRNCRDSGRNICGRNGTSSGDQD</sequence>
<feature type="compositionally biased region" description="Basic and acidic residues" evidence="1">
    <location>
        <begin position="47"/>
        <end position="57"/>
    </location>
</feature>
<dbReference type="STRING" id="644352.J3PIW3"/>
<dbReference type="GeneID" id="20353901"/>
<dbReference type="PANTHER" id="PTHR24148">
    <property type="entry name" value="ANKYRIN REPEAT DOMAIN-CONTAINING PROTEIN 39 HOMOLOG-RELATED"/>
    <property type="match status" value="1"/>
</dbReference>
<feature type="compositionally biased region" description="Polar residues" evidence="1">
    <location>
        <begin position="35"/>
        <end position="46"/>
    </location>
</feature>
<organism evidence="3">
    <name type="scientific">Gaeumannomyces tritici (strain R3-111a-1)</name>
    <name type="common">Wheat and barley take-all root rot fungus</name>
    <name type="synonym">Gaeumannomyces graminis var. tritici</name>
    <dbReference type="NCBI Taxonomy" id="644352"/>
    <lineage>
        <taxon>Eukaryota</taxon>
        <taxon>Fungi</taxon>
        <taxon>Dikarya</taxon>
        <taxon>Ascomycota</taxon>
        <taxon>Pezizomycotina</taxon>
        <taxon>Sordariomycetes</taxon>
        <taxon>Sordariomycetidae</taxon>
        <taxon>Magnaporthales</taxon>
        <taxon>Magnaporthaceae</taxon>
        <taxon>Gaeumannomyces</taxon>
    </lineage>
</organism>
<feature type="region of interest" description="Disordered" evidence="1">
    <location>
        <begin position="193"/>
        <end position="212"/>
    </location>
</feature>
<evidence type="ECO:0000259" key="2">
    <source>
        <dbReference type="Pfam" id="PF06985"/>
    </source>
</evidence>
<feature type="region of interest" description="Disordered" evidence="1">
    <location>
        <begin position="24"/>
        <end position="65"/>
    </location>
</feature>
<dbReference type="PANTHER" id="PTHR24148:SF73">
    <property type="entry name" value="HET DOMAIN PROTEIN (AFU_ORTHOLOGUE AFUA_8G01020)"/>
    <property type="match status" value="1"/>
</dbReference>
<dbReference type="Pfam" id="PF06985">
    <property type="entry name" value="HET"/>
    <property type="match status" value="1"/>
</dbReference>
<proteinExistence type="predicted"/>
<dbReference type="InterPro" id="IPR010730">
    <property type="entry name" value="HET"/>
</dbReference>